<dbReference type="EMBL" id="JBJYXY010000001">
    <property type="protein sequence ID" value="MFN2977493.1"/>
    <property type="molecule type" value="Genomic_DNA"/>
</dbReference>
<protein>
    <recommendedName>
        <fullName evidence="3">EcsC protein family protein</fullName>
    </recommendedName>
</protein>
<sequence>MAQAAAATADYLLNHIGAITAAIGGLGTAAYGLVDATKSIAFGVSNVGFGVIAKVMATLIPEATPEAAAAASTGEPPLAPALSLRSVLVSLKSNWVNGVTKDDQIAIAKSLVKLAVRPSAVASLAALTGVDATVLASVFGKIARGAALLPEETDVYARFDLIVTTLLEQAYQRADQQYRNAAKVLAAALSVVLAAAGAYCLGERGAQEYGRALLIGLIATPLAPVAKDVASAIQAGAKAVQVWKS</sequence>
<evidence type="ECO:0000313" key="1">
    <source>
        <dbReference type="EMBL" id="MFN2977493.1"/>
    </source>
</evidence>
<evidence type="ECO:0008006" key="3">
    <source>
        <dbReference type="Google" id="ProtNLM"/>
    </source>
</evidence>
<name>A0ABW9KQ43_9BACT</name>
<proteinExistence type="predicted"/>
<reference evidence="1 2" key="1">
    <citation type="submission" date="2024-12" db="EMBL/GenBank/DDBJ databases">
        <authorList>
            <person name="Lee Y."/>
        </authorList>
    </citation>
    <scope>NUCLEOTIDE SEQUENCE [LARGE SCALE GENOMIC DNA]</scope>
    <source>
        <strain evidence="1 2">03SUJ4</strain>
    </source>
</reference>
<keyword evidence="2" id="KW-1185">Reference proteome</keyword>
<evidence type="ECO:0000313" key="2">
    <source>
        <dbReference type="Proteomes" id="UP001634747"/>
    </source>
</evidence>
<organism evidence="1 2">
    <name type="scientific">Terriglobus aquaticus</name>
    <dbReference type="NCBI Taxonomy" id="940139"/>
    <lineage>
        <taxon>Bacteria</taxon>
        <taxon>Pseudomonadati</taxon>
        <taxon>Acidobacteriota</taxon>
        <taxon>Terriglobia</taxon>
        <taxon>Terriglobales</taxon>
        <taxon>Acidobacteriaceae</taxon>
        <taxon>Terriglobus</taxon>
    </lineage>
</organism>
<dbReference type="Proteomes" id="UP001634747">
    <property type="component" value="Unassembled WGS sequence"/>
</dbReference>
<accession>A0ABW9KQ43</accession>
<dbReference type="RefSeq" id="WP_263414347.1">
    <property type="nucleotide sequence ID" value="NZ_BAABBH010000001.1"/>
</dbReference>
<gene>
    <name evidence="1" type="ORF">ACK2TP_17105</name>
</gene>
<comment type="caution">
    <text evidence="1">The sequence shown here is derived from an EMBL/GenBank/DDBJ whole genome shotgun (WGS) entry which is preliminary data.</text>
</comment>